<reference evidence="2" key="1">
    <citation type="journal article" date="2021" name="Proc. Natl. Acad. Sci. U.S.A.">
        <title>A Catalog of Tens of Thousands of Viruses from Human Metagenomes Reveals Hidden Associations with Chronic Diseases.</title>
        <authorList>
            <person name="Tisza M.J."/>
            <person name="Buck C.B."/>
        </authorList>
    </citation>
    <scope>NUCLEOTIDE SEQUENCE</scope>
    <source>
        <strain evidence="2">CtZSu31</strain>
    </source>
</reference>
<dbReference type="EMBL" id="BK015047">
    <property type="protein sequence ID" value="DAD88756.1"/>
    <property type="molecule type" value="Genomic_DNA"/>
</dbReference>
<name>A0A8S5N2V5_9CAUD</name>
<evidence type="ECO:0000256" key="1">
    <source>
        <dbReference type="SAM" id="MobiDB-lite"/>
    </source>
</evidence>
<accession>A0A8S5N2V5</accession>
<protein>
    <submittedName>
        <fullName evidence="2">PcfJ like protein</fullName>
    </submittedName>
</protein>
<dbReference type="Pfam" id="PF14284">
    <property type="entry name" value="PcfJ"/>
    <property type="match status" value="1"/>
</dbReference>
<evidence type="ECO:0000313" key="2">
    <source>
        <dbReference type="EMBL" id="DAD88756.1"/>
    </source>
</evidence>
<feature type="region of interest" description="Disordered" evidence="1">
    <location>
        <begin position="535"/>
        <end position="555"/>
    </location>
</feature>
<sequence>MSDYEAIRTEAPPALEDFPSIEDTGAVIRQVNRLFDPYVFFERHKDSIELWCSCCLRHGEIDILPRIVTTVEYELLYNKHNMHVTCPYCGARATYKNARKLGKKTRLPQYLPVVMLAEKDGDLYARAYWTRKTYDTLVGAPEFYLVEGYHFTPGRATIYAQSYSGFEPHSVSGSYDPVHRVVTEPFTEGSYYYFRYKPYVVLGLDAIGKSAFRYCGYESFERGIDAVWGLETVRTRYDMMKFLAAASIYPRQIEMLLKTNCGELVDDLVRGRKKNRDIFDWSRDNYLDAFGLSKTEMRAWRESGAELEAIAWYRKLRRAGLSESFETIKYLDEMCQYTFPMQDFVRLCCRARVKPARLAAYLSQGQKAIPENEIQTYKDYLDMAKALGWDMKNDTVKLPKNLHRRHDEAVIEINIKLANEGIKLADDSIIKRRAKYNFEMGDYLIRCAVSANEIIREGKTLQHCVGGYAQRHMSGALTICFLRRRDAPHKSLYTIEMQGNRLMQIHGFKNDRNAANPRTTMAWMIKPWLDWIAKGSKRDKDGKPRLPKKKEAKTA</sequence>
<proteinExistence type="predicted"/>
<organism evidence="2">
    <name type="scientific">Myoviridae sp. ctZSu31</name>
    <dbReference type="NCBI Taxonomy" id="2826665"/>
    <lineage>
        <taxon>Viruses</taxon>
        <taxon>Duplodnaviria</taxon>
        <taxon>Heunggongvirae</taxon>
        <taxon>Uroviricota</taxon>
        <taxon>Caudoviricetes</taxon>
    </lineage>
</organism>
<dbReference type="InterPro" id="IPR025586">
    <property type="entry name" value="PcfJ"/>
</dbReference>
<feature type="compositionally biased region" description="Basic residues" evidence="1">
    <location>
        <begin position="545"/>
        <end position="555"/>
    </location>
</feature>